<proteinExistence type="predicted"/>
<name>A0A2P2JNJ8_RHIMU</name>
<sequence length="20" mass="2419">MLHEILQDYILVHMACTFLK</sequence>
<reference evidence="1" key="1">
    <citation type="submission" date="2018-02" db="EMBL/GenBank/DDBJ databases">
        <title>Rhizophora mucronata_Transcriptome.</title>
        <authorList>
            <person name="Meera S.P."/>
            <person name="Sreeshan A."/>
            <person name="Augustine A."/>
        </authorList>
    </citation>
    <scope>NUCLEOTIDE SEQUENCE</scope>
    <source>
        <tissue evidence="1">Leaf</tissue>
    </source>
</reference>
<dbReference type="AlphaFoldDB" id="A0A2P2JNJ8"/>
<accession>A0A2P2JNJ8</accession>
<dbReference type="EMBL" id="GGEC01014575">
    <property type="protein sequence ID" value="MBW95058.1"/>
    <property type="molecule type" value="Transcribed_RNA"/>
</dbReference>
<evidence type="ECO:0000313" key="1">
    <source>
        <dbReference type="EMBL" id="MBW95058.1"/>
    </source>
</evidence>
<protein>
    <submittedName>
        <fullName evidence="1">Uncharacterized protein</fullName>
    </submittedName>
</protein>
<organism evidence="1">
    <name type="scientific">Rhizophora mucronata</name>
    <name type="common">Asiatic mangrove</name>
    <dbReference type="NCBI Taxonomy" id="61149"/>
    <lineage>
        <taxon>Eukaryota</taxon>
        <taxon>Viridiplantae</taxon>
        <taxon>Streptophyta</taxon>
        <taxon>Embryophyta</taxon>
        <taxon>Tracheophyta</taxon>
        <taxon>Spermatophyta</taxon>
        <taxon>Magnoliopsida</taxon>
        <taxon>eudicotyledons</taxon>
        <taxon>Gunneridae</taxon>
        <taxon>Pentapetalae</taxon>
        <taxon>rosids</taxon>
        <taxon>fabids</taxon>
        <taxon>Malpighiales</taxon>
        <taxon>Rhizophoraceae</taxon>
        <taxon>Rhizophora</taxon>
    </lineage>
</organism>